<dbReference type="InterPro" id="IPR000860">
    <property type="entry name" value="HemC"/>
</dbReference>
<accession>A0ABW8TLL6</accession>
<feature type="domain" description="Porphobilinogen deaminase C-terminal" evidence="8">
    <location>
        <begin position="221"/>
        <end position="288"/>
    </location>
</feature>
<comment type="caution">
    <text evidence="9">The sequence shown here is derived from an EMBL/GenBank/DDBJ whole genome shotgun (WGS) entry which is preliminary data.</text>
</comment>
<feature type="modified residue" description="S-(dipyrrolylmethanemethyl)cysteine" evidence="6">
    <location>
        <position position="237"/>
    </location>
</feature>
<evidence type="ECO:0000259" key="7">
    <source>
        <dbReference type="Pfam" id="PF01379"/>
    </source>
</evidence>
<comment type="subunit">
    <text evidence="6">Monomer.</text>
</comment>
<keyword evidence="4 6" id="KW-0627">Porphyrin biosynthesis</keyword>
<dbReference type="RefSeq" id="WP_406789066.1">
    <property type="nucleotide sequence ID" value="NZ_JBJIAA010000017.1"/>
</dbReference>
<organism evidence="9 10">
    <name type="scientific">Clostridium neuense</name>
    <dbReference type="NCBI Taxonomy" id="1728934"/>
    <lineage>
        <taxon>Bacteria</taxon>
        <taxon>Bacillati</taxon>
        <taxon>Bacillota</taxon>
        <taxon>Clostridia</taxon>
        <taxon>Eubacteriales</taxon>
        <taxon>Clostridiaceae</taxon>
        <taxon>Clostridium</taxon>
    </lineage>
</organism>
<dbReference type="HAMAP" id="MF_00260">
    <property type="entry name" value="Porphobil_deam"/>
    <property type="match status" value="1"/>
</dbReference>
<dbReference type="EMBL" id="JBJIAA010000017">
    <property type="protein sequence ID" value="MFL0252410.1"/>
    <property type="molecule type" value="Genomic_DNA"/>
</dbReference>
<dbReference type="PANTHER" id="PTHR11557">
    <property type="entry name" value="PORPHOBILINOGEN DEAMINASE"/>
    <property type="match status" value="1"/>
</dbReference>
<evidence type="ECO:0000256" key="6">
    <source>
        <dbReference type="HAMAP-Rule" id="MF_00260"/>
    </source>
</evidence>
<evidence type="ECO:0000313" key="10">
    <source>
        <dbReference type="Proteomes" id="UP001623592"/>
    </source>
</evidence>
<dbReference type="InterPro" id="IPR036803">
    <property type="entry name" value="Porphobilinogen_deaminase_C_sf"/>
</dbReference>
<dbReference type="PIRSF" id="PIRSF001438">
    <property type="entry name" value="4pyrrol_synth_OHMeBilane_synth"/>
    <property type="match status" value="1"/>
</dbReference>
<name>A0ABW8TLL6_9CLOT</name>
<dbReference type="SUPFAM" id="SSF54782">
    <property type="entry name" value="Porphobilinogen deaminase (hydroxymethylbilane synthase), C-terminal domain"/>
    <property type="match status" value="1"/>
</dbReference>
<dbReference type="EC" id="2.5.1.61" evidence="6"/>
<dbReference type="Gene3D" id="3.30.160.40">
    <property type="entry name" value="Porphobilinogen deaminase, C-terminal domain"/>
    <property type="match status" value="1"/>
</dbReference>
<dbReference type="Gene3D" id="3.40.190.10">
    <property type="entry name" value="Periplasmic binding protein-like II"/>
    <property type="match status" value="2"/>
</dbReference>
<dbReference type="PANTHER" id="PTHR11557:SF0">
    <property type="entry name" value="PORPHOBILINOGEN DEAMINASE"/>
    <property type="match status" value="1"/>
</dbReference>
<comment type="similarity">
    <text evidence="2 6">Belongs to the HMBS family.</text>
</comment>
<dbReference type="PRINTS" id="PR00151">
    <property type="entry name" value="PORPHBDMNASE"/>
</dbReference>
<dbReference type="SUPFAM" id="SSF53850">
    <property type="entry name" value="Periplasmic binding protein-like II"/>
    <property type="match status" value="1"/>
</dbReference>
<comment type="catalytic activity">
    <reaction evidence="5 6">
        <text>4 porphobilinogen + H2O = hydroxymethylbilane + 4 NH4(+)</text>
        <dbReference type="Rhea" id="RHEA:13185"/>
        <dbReference type="ChEBI" id="CHEBI:15377"/>
        <dbReference type="ChEBI" id="CHEBI:28938"/>
        <dbReference type="ChEBI" id="CHEBI:57845"/>
        <dbReference type="ChEBI" id="CHEBI:58126"/>
        <dbReference type="EC" id="2.5.1.61"/>
    </reaction>
</comment>
<evidence type="ECO:0000256" key="2">
    <source>
        <dbReference type="ARBA" id="ARBA00005638"/>
    </source>
</evidence>
<dbReference type="Pfam" id="PF01379">
    <property type="entry name" value="Porphobil_deam"/>
    <property type="match status" value="1"/>
</dbReference>
<evidence type="ECO:0000256" key="3">
    <source>
        <dbReference type="ARBA" id="ARBA00022679"/>
    </source>
</evidence>
<comment type="miscellaneous">
    <text evidence="6">The porphobilinogen subunits are added to the dipyrromethane group.</text>
</comment>
<keyword evidence="10" id="KW-1185">Reference proteome</keyword>
<protein>
    <recommendedName>
        <fullName evidence="6">Porphobilinogen deaminase</fullName>
        <shortName evidence="6">PBG</shortName>
        <ecNumber evidence="6">2.5.1.61</ecNumber>
    </recommendedName>
    <alternativeName>
        <fullName evidence="6">Hydroxymethylbilane synthase</fullName>
        <shortName evidence="6">HMBS</shortName>
    </alternativeName>
    <alternativeName>
        <fullName evidence="6">Pre-uroporphyrinogen synthase</fullName>
    </alternativeName>
</protein>
<sequence length="290" mass="32516">MKLVIATRKSKLAQIQTEIVMNLLENKYGILSEKLLMETLGDKILDKSLSDIGGKGLFVKEIEQALFYDKADAAVHSMKDVPFELPPMFEIAAVVSKEDPRDVFVSREGIHFNELKKGAVIGTSSNRRAAQLKLLRQDIKVVPIRGNVQTRIGKMKEQNLDGIILAAAGLKRLKEEKVITDYFSEEEMVPAVGQGLLGIEVKKDSKNKEIFEKLDDLKNRYCAYAERSFMRELNGDCHSTLGAHAKIYGDVMHIIGFFELNGKMIKKDISGEAENYVRLGQKLAEKILEG</sequence>
<keyword evidence="3 6" id="KW-0808">Transferase</keyword>
<dbReference type="NCBIfam" id="TIGR00212">
    <property type="entry name" value="hemC"/>
    <property type="match status" value="1"/>
</dbReference>
<evidence type="ECO:0000313" key="9">
    <source>
        <dbReference type="EMBL" id="MFL0252410.1"/>
    </source>
</evidence>
<dbReference type="GO" id="GO:0004418">
    <property type="term" value="F:hydroxymethylbilane synthase activity"/>
    <property type="evidence" value="ECO:0007669"/>
    <property type="project" value="UniProtKB-EC"/>
</dbReference>
<evidence type="ECO:0000256" key="5">
    <source>
        <dbReference type="ARBA" id="ARBA00048169"/>
    </source>
</evidence>
<dbReference type="Proteomes" id="UP001623592">
    <property type="component" value="Unassembled WGS sequence"/>
</dbReference>
<evidence type="ECO:0000259" key="8">
    <source>
        <dbReference type="Pfam" id="PF03900"/>
    </source>
</evidence>
<gene>
    <name evidence="6 9" type="primary">hemC</name>
    <name evidence="9" type="ORF">ACJDT4_18530</name>
</gene>
<evidence type="ECO:0000256" key="1">
    <source>
        <dbReference type="ARBA" id="ARBA00002869"/>
    </source>
</evidence>
<dbReference type="Pfam" id="PF03900">
    <property type="entry name" value="Porphobil_deamC"/>
    <property type="match status" value="1"/>
</dbReference>
<evidence type="ECO:0000256" key="4">
    <source>
        <dbReference type="ARBA" id="ARBA00023244"/>
    </source>
</evidence>
<comment type="function">
    <text evidence="1 6">Tetrapolymerization of the monopyrrole PBG into the hydroxymethylbilane pre-uroporphyrinogen in several discrete steps.</text>
</comment>
<reference evidence="9 10" key="1">
    <citation type="submission" date="2024-11" db="EMBL/GenBank/DDBJ databases">
        <authorList>
            <person name="Heng Y.C."/>
            <person name="Lim A.C.H."/>
            <person name="Lee J.K.Y."/>
            <person name="Kittelmann S."/>
        </authorList>
    </citation>
    <scope>NUCLEOTIDE SEQUENCE [LARGE SCALE GENOMIC DNA]</scope>
    <source>
        <strain evidence="9 10">WILCCON 0114</strain>
    </source>
</reference>
<dbReference type="InterPro" id="IPR022418">
    <property type="entry name" value="Porphobilinogen_deaminase_C"/>
</dbReference>
<comment type="cofactor">
    <cofactor evidence="6">
        <name>dipyrromethane</name>
        <dbReference type="ChEBI" id="CHEBI:60342"/>
    </cofactor>
    <text evidence="6">Binds 1 dipyrromethane group covalently.</text>
</comment>
<dbReference type="InterPro" id="IPR022417">
    <property type="entry name" value="Porphobilin_deaminase_N"/>
</dbReference>
<feature type="domain" description="Porphobilinogen deaminase N-terminal" evidence="7">
    <location>
        <begin position="3"/>
        <end position="207"/>
    </location>
</feature>
<proteinExistence type="inferred from homology"/>